<evidence type="ECO:0000313" key="1">
    <source>
        <dbReference type="EMBL" id="CAE6689742.1"/>
    </source>
</evidence>
<proteinExistence type="predicted"/>
<organism evidence="1 2">
    <name type="scientific">Paraburkholderia nemoris</name>
    <dbReference type="NCBI Taxonomy" id="2793076"/>
    <lineage>
        <taxon>Bacteria</taxon>
        <taxon>Pseudomonadati</taxon>
        <taxon>Pseudomonadota</taxon>
        <taxon>Betaproteobacteria</taxon>
        <taxon>Burkholderiales</taxon>
        <taxon>Burkholderiaceae</taxon>
        <taxon>Paraburkholderia</taxon>
    </lineage>
</organism>
<reference evidence="1 2" key="1">
    <citation type="submission" date="2021-02" db="EMBL/GenBank/DDBJ databases">
        <authorList>
            <person name="Vanwijnsberghe S."/>
        </authorList>
    </citation>
    <scope>NUCLEOTIDE SEQUENCE [LARGE SCALE GENOMIC DNA]</scope>
    <source>
        <strain evidence="1 2">R-69776</strain>
    </source>
</reference>
<protein>
    <submittedName>
        <fullName evidence="1">Uncharacterized protein</fullName>
    </submittedName>
</protein>
<gene>
    <name evidence="1" type="ORF">R69776_00182</name>
</gene>
<dbReference type="EMBL" id="CAJNBH010000001">
    <property type="protein sequence ID" value="CAE6689742.1"/>
    <property type="molecule type" value="Genomic_DNA"/>
</dbReference>
<accession>A0ABN7KF33</accession>
<comment type="caution">
    <text evidence="1">The sequence shown here is derived from an EMBL/GenBank/DDBJ whole genome shotgun (WGS) entry which is preliminary data.</text>
</comment>
<evidence type="ECO:0000313" key="2">
    <source>
        <dbReference type="Proteomes" id="UP000673821"/>
    </source>
</evidence>
<name>A0ABN7KF33_9BURK</name>
<dbReference type="Proteomes" id="UP000673821">
    <property type="component" value="Unassembled WGS sequence"/>
</dbReference>
<keyword evidence="2" id="KW-1185">Reference proteome</keyword>
<sequence length="70" mass="7628">MVLVGKVRTVLLSRPSGGAGRAAGDILSECFARYEAQIEMCNAIVHIGGARAVALRKQRAFKIYQECRGY</sequence>